<dbReference type="InterPro" id="IPR000620">
    <property type="entry name" value="EamA_dom"/>
</dbReference>
<keyword evidence="3 6" id="KW-0812">Transmembrane</keyword>
<dbReference type="PANTHER" id="PTHR22911:SF6">
    <property type="entry name" value="SOLUTE CARRIER FAMILY 35 MEMBER G1"/>
    <property type="match status" value="1"/>
</dbReference>
<dbReference type="Proteomes" id="UP000620670">
    <property type="component" value="Unassembled WGS sequence"/>
</dbReference>
<feature type="transmembrane region" description="Helical" evidence="6">
    <location>
        <begin position="156"/>
        <end position="175"/>
    </location>
</feature>
<evidence type="ECO:0000256" key="1">
    <source>
        <dbReference type="ARBA" id="ARBA00004141"/>
    </source>
</evidence>
<keyword evidence="4 6" id="KW-1133">Transmembrane helix</keyword>
<dbReference type="PANTHER" id="PTHR22911">
    <property type="entry name" value="ACYL-MALONYL CONDENSING ENZYME-RELATED"/>
    <property type="match status" value="1"/>
</dbReference>
<evidence type="ECO:0000313" key="9">
    <source>
        <dbReference type="Proteomes" id="UP000620670"/>
    </source>
</evidence>
<comment type="subcellular location">
    <subcellularLocation>
        <location evidence="1">Membrane</location>
        <topology evidence="1">Multi-pass membrane protein</topology>
    </subcellularLocation>
</comment>
<evidence type="ECO:0000256" key="5">
    <source>
        <dbReference type="ARBA" id="ARBA00023136"/>
    </source>
</evidence>
<feature type="transmembrane region" description="Helical" evidence="6">
    <location>
        <begin position="269"/>
        <end position="289"/>
    </location>
</feature>
<sequence>MAVEAESRSAGSAVSLWSSAGWLLLDMSLVTIMQAMVKAKGDTYPAVQLVFLRSLVGFLAVAPLMWHHRAKLANLSNIRGHLVRVAFNSTALTCNFAAFAALPLALVTAIGYTRPLILLAMAAVLLGERVSRIRYALTALGFVGVVAMLRPDEIPWNIGLLAAFGSVFFGALSVVQTRRLAGEDTVVLMLFYTVGLTLLTSIPAALVWVPIPWTEAPSIILIGILAQVGQYCWLQAYQKQEARLLAPIGYLSIIFSGFAGWVYFDEVPSLSLCLGAAVVVLTTILATPVEQWLKIRSRGKARSGV</sequence>
<feature type="transmembrane region" description="Helical" evidence="6">
    <location>
        <begin position="20"/>
        <end position="37"/>
    </location>
</feature>
<dbReference type="RefSeq" id="WP_199050675.1">
    <property type="nucleotide sequence ID" value="NZ_JAELXT010000025.1"/>
</dbReference>
<dbReference type="InterPro" id="IPR037185">
    <property type="entry name" value="EmrE-like"/>
</dbReference>
<organism evidence="8 9">
    <name type="scientific">Microvirga splendida</name>
    <dbReference type="NCBI Taxonomy" id="2795727"/>
    <lineage>
        <taxon>Bacteria</taxon>
        <taxon>Pseudomonadati</taxon>
        <taxon>Pseudomonadota</taxon>
        <taxon>Alphaproteobacteria</taxon>
        <taxon>Hyphomicrobiales</taxon>
        <taxon>Methylobacteriaceae</taxon>
        <taxon>Microvirga</taxon>
    </lineage>
</organism>
<evidence type="ECO:0000256" key="3">
    <source>
        <dbReference type="ARBA" id="ARBA00022692"/>
    </source>
</evidence>
<reference evidence="9" key="1">
    <citation type="submission" date="2020-12" db="EMBL/GenBank/DDBJ databases">
        <title>Hymenobacter sp.</title>
        <authorList>
            <person name="Kim M.K."/>
        </authorList>
    </citation>
    <scope>NUCLEOTIDE SEQUENCE [LARGE SCALE GENOMIC DNA]</scope>
    <source>
        <strain evidence="9">BT325</strain>
    </source>
</reference>
<evidence type="ECO:0000256" key="6">
    <source>
        <dbReference type="SAM" id="Phobius"/>
    </source>
</evidence>
<dbReference type="EMBL" id="JAELXT010000025">
    <property type="protein sequence ID" value="MBJ6127451.1"/>
    <property type="molecule type" value="Genomic_DNA"/>
</dbReference>
<dbReference type="Pfam" id="PF00892">
    <property type="entry name" value="EamA"/>
    <property type="match status" value="2"/>
</dbReference>
<evidence type="ECO:0000313" key="8">
    <source>
        <dbReference type="EMBL" id="MBJ6127451.1"/>
    </source>
</evidence>
<gene>
    <name evidence="8" type="ORF">JAO75_18785</name>
</gene>
<comment type="caution">
    <text evidence="8">The sequence shown here is derived from an EMBL/GenBank/DDBJ whole genome shotgun (WGS) entry which is preliminary data.</text>
</comment>
<feature type="transmembrane region" description="Helical" evidence="6">
    <location>
        <begin position="244"/>
        <end position="263"/>
    </location>
</feature>
<feature type="domain" description="EamA" evidence="7">
    <location>
        <begin position="158"/>
        <end position="286"/>
    </location>
</feature>
<feature type="transmembrane region" description="Helical" evidence="6">
    <location>
        <begin position="187"/>
        <end position="211"/>
    </location>
</feature>
<feature type="domain" description="EamA" evidence="7">
    <location>
        <begin position="22"/>
        <end position="149"/>
    </location>
</feature>
<evidence type="ECO:0000256" key="2">
    <source>
        <dbReference type="ARBA" id="ARBA00009853"/>
    </source>
</evidence>
<keyword evidence="5 6" id="KW-0472">Membrane</keyword>
<feature type="transmembrane region" description="Helical" evidence="6">
    <location>
        <begin position="49"/>
        <end position="66"/>
    </location>
</feature>
<protein>
    <submittedName>
        <fullName evidence="8">DMT family transporter</fullName>
    </submittedName>
</protein>
<feature type="transmembrane region" description="Helical" evidence="6">
    <location>
        <begin position="133"/>
        <end position="150"/>
    </location>
</feature>
<feature type="transmembrane region" description="Helical" evidence="6">
    <location>
        <begin position="217"/>
        <end position="237"/>
    </location>
</feature>
<comment type="similarity">
    <text evidence="2">Belongs to the drug/metabolite transporter (DMT) superfamily. 10 TMS drug/metabolite exporter (DME) (TC 2.A.7.3) family.</text>
</comment>
<name>A0ABS0Y563_9HYPH</name>
<evidence type="ECO:0000256" key="4">
    <source>
        <dbReference type="ARBA" id="ARBA00022989"/>
    </source>
</evidence>
<feature type="transmembrane region" description="Helical" evidence="6">
    <location>
        <begin position="86"/>
        <end position="112"/>
    </location>
</feature>
<accession>A0ABS0Y563</accession>
<keyword evidence="9" id="KW-1185">Reference proteome</keyword>
<evidence type="ECO:0000259" key="7">
    <source>
        <dbReference type="Pfam" id="PF00892"/>
    </source>
</evidence>
<dbReference type="SUPFAM" id="SSF103481">
    <property type="entry name" value="Multidrug resistance efflux transporter EmrE"/>
    <property type="match status" value="2"/>
</dbReference>
<proteinExistence type="inferred from homology"/>